<dbReference type="Proteomes" id="UP000027195">
    <property type="component" value="Unassembled WGS sequence"/>
</dbReference>
<dbReference type="EMBL" id="KL198019">
    <property type="protein sequence ID" value="KDQ19619.1"/>
    <property type="molecule type" value="Genomic_DNA"/>
</dbReference>
<evidence type="ECO:0000256" key="1">
    <source>
        <dbReference type="SAM" id="Phobius"/>
    </source>
</evidence>
<reference evidence="3" key="1">
    <citation type="journal article" date="2014" name="Proc. Natl. Acad. Sci. U.S.A.">
        <title>Extensive sampling of basidiomycete genomes demonstrates inadequacy of the white-rot/brown-rot paradigm for wood decay fungi.</title>
        <authorList>
            <person name="Riley R."/>
            <person name="Salamov A.A."/>
            <person name="Brown D.W."/>
            <person name="Nagy L.G."/>
            <person name="Floudas D."/>
            <person name="Held B.W."/>
            <person name="Levasseur A."/>
            <person name="Lombard V."/>
            <person name="Morin E."/>
            <person name="Otillar R."/>
            <person name="Lindquist E.A."/>
            <person name="Sun H."/>
            <person name="LaButti K.M."/>
            <person name="Schmutz J."/>
            <person name="Jabbour D."/>
            <person name="Luo H."/>
            <person name="Baker S.E."/>
            <person name="Pisabarro A.G."/>
            <person name="Walton J.D."/>
            <person name="Blanchette R.A."/>
            <person name="Henrissat B."/>
            <person name="Martin F."/>
            <person name="Cullen D."/>
            <person name="Hibbett D.S."/>
            <person name="Grigoriev I.V."/>
        </authorList>
    </citation>
    <scope>NUCLEOTIDE SEQUENCE [LARGE SCALE GENOMIC DNA]</scope>
    <source>
        <strain evidence="3">FD-172 SS1</strain>
    </source>
</reference>
<sequence length="120" mass="13133">MFSYDIITVLLAYIAIFPMVHTPVICVSAPAILYSPHLASDKPSFAVGAPFNEFIICAVGVSSYVQLNPKSRLSLLAVLELEDVFIVFSSVFFCTVMPMLTLGGVFTIAHNAWDLIRCTL</sequence>
<name>A0A067MVH2_BOTB1</name>
<feature type="transmembrane region" description="Helical" evidence="1">
    <location>
        <begin position="85"/>
        <end position="109"/>
    </location>
</feature>
<dbReference type="InParanoid" id="A0A067MVH2"/>
<keyword evidence="1" id="KW-1133">Transmembrane helix</keyword>
<keyword evidence="1" id="KW-0472">Membrane</keyword>
<dbReference type="AlphaFoldDB" id="A0A067MVH2"/>
<keyword evidence="3" id="KW-1185">Reference proteome</keyword>
<feature type="transmembrane region" description="Helical" evidence="1">
    <location>
        <begin position="45"/>
        <end position="65"/>
    </location>
</feature>
<feature type="transmembrane region" description="Helical" evidence="1">
    <location>
        <begin position="6"/>
        <end position="33"/>
    </location>
</feature>
<accession>A0A067MVH2</accession>
<gene>
    <name evidence="2" type="ORF">BOTBODRAFT_184583</name>
</gene>
<evidence type="ECO:0000313" key="3">
    <source>
        <dbReference type="Proteomes" id="UP000027195"/>
    </source>
</evidence>
<protein>
    <submittedName>
        <fullName evidence="2">Uncharacterized protein</fullName>
    </submittedName>
</protein>
<evidence type="ECO:0000313" key="2">
    <source>
        <dbReference type="EMBL" id="KDQ19619.1"/>
    </source>
</evidence>
<organism evidence="2 3">
    <name type="scientific">Botryobasidium botryosum (strain FD-172 SS1)</name>
    <dbReference type="NCBI Taxonomy" id="930990"/>
    <lineage>
        <taxon>Eukaryota</taxon>
        <taxon>Fungi</taxon>
        <taxon>Dikarya</taxon>
        <taxon>Basidiomycota</taxon>
        <taxon>Agaricomycotina</taxon>
        <taxon>Agaricomycetes</taxon>
        <taxon>Cantharellales</taxon>
        <taxon>Botryobasidiaceae</taxon>
        <taxon>Botryobasidium</taxon>
    </lineage>
</organism>
<proteinExistence type="predicted"/>
<keyword evidence="1" id="KW-0812">Transmembrane</keyword>
<dbReference type="HOGENOM" id="CLU_2049319_0_0_1"/>